<dbReference type="RefSeq" id="WP_154806247.1">
    <property type="nucleotide sequence ID" value="NZ_LXHE01000002.1"/>
</dbReference>
<gene>
    <name evidence="1" type="ORF">AO382_0316</name>
</gene>
<accession>A0A7Z1A501</accession>
<sequence>MPKSAAGIVDFQLADIHQTKFLANRAQTVQTAPPRTTTKPKTTHQYSCVYV</sequence>
<protein>
    <submittedName>
        <fullName evidence="1">Uncharacterized protein</fullName>
    </submittedName>
</protein>
<evidence type="ECO:0000313" key="1">
    <source>
        <dbReference type="EMBL" id="OAV01950.1"/>
    </source>
</evidence>
<organism evidence="1 2">
    <name type="scientific">Moraxella catarrhalis</name>
    <name type="common">Branhamella catarrhalis</name>
    <dbReference type="NCBI Taxonomy" id="480"/>
    <lineage>
        <taxon>Bacteria</taxon>
        <taxon>Pseudomonadati</taxon>
        <taxon>Pseudomonadota</taxon>
        <taxon>Gammaproteobacteria</taxon>
        <taxon>Moraxellales</taxon>
        <taxon>Moraxellaceae</taxon>
        <taxon>Moraxella</taxon>
    </lineage>
</organism>
<evidence type="ECO:0000313" key="2">
    <source>
        <dbReference type="Proteomes" id="UP000078446"/>
    </source>
</evidence>
<dbReference type="Proteomes" id="UP000078446">
    <property type="component" value="Unassembled WGS sequence"/>
</dbReference>
<reference evidence="1 2" key="1">
    <citation type="journal article" date="2016" name="Genome Biol. Evol.">
        <title>Comparative Genomic Analyses of the Moraxella catarrhalis Serosensitive and Seroresistant Lineages Demonstrate Their Independent Evolution.</title>
        <authorList>
            <person name="Earl J.P."/>
            <person name="de Vries S.P."/>
            <person name="Ahmed A."/>
            <person name="Powell E."/>
            <person name="Schultz M.P."/>
            <person name="Hermans P.W."/>
            <person name="Hill D.J."/>
            <person name="Zhou Z."/>
            <person name="Constantinidou C.I."/>
            <person name="Hu F.Z."/>
            <person name="Bootsma H.J."/>
            <person name="Ehrlich G.D."/>
        </authorList>
    </citation>
    <scope>NUCLEOTIDE SEQUENCE [LARGE SCALE GENOMIC DNA]</scope>
    <source>
        <strain evidence="1 2">Z7574</strain>
    </source>
</reference>
<name>A0A7Z1A501_MORCA</name>
<proteinExistence type="predicted"/>
<dbReference type="AlphaFoldDB" id="A0A7Z1A501"/>
<dbReference type="EMBL" id="LXHE01000002">
    <property type="protein sequence ID" value="OAV01950.1"/>
    <property type="molecule type" value="Genomic_DNA"/>
</dbReference>
<comment type="caution">
    <text evidence="1">The sequence shown here is derived from an EMBL/GenBank/DDBJ whole genome shotgun (WGS) entry which is preliminary data.</text>
</comment>